<dbReference type="InterPro" id="IPR052173">
    <property type="entry name" value="Beta-lactam_resp_regulator"/>
</dbReference>
<comment type="caution">
    <text evidence="4">The sequence shown here is derived from an EMBL/GenBank/DDBJ whole genome shotgun (WGS) entry which is preliminary data.</text>
</comment>
<evidence type="ECO:0000313" key="4">
    <source>
        <dbReference type="EMBL" id="NIJ53752.1"/>
    </source>
</evidence>
<reference evidence="4 5" key="1">
    <citation type="submission" date="2020-03" db="EMBL/GenBank/DDBJ databases">
        <title>Genomic Encyclopedia of Type Strains, Phase IV (KMG-IV): sequencing the most valuable type-strain genomes for metagenomic binning, comparative biology and taxonomic classification.</title>
        <authorList>
            <person name="Goeker M."/>
        </authorList>
    </citation>
    <scope>NUCLEOTIDE SEQUENCE [LARGE SCALE GENOMIC DNA]</scope>
    <source>
        <strain evidence="4 5">DSM 102865</strain>
    </source>
</reference>
<keyword evidence="2" id="KW-0812">Transmembrane</keyword>
<feature type="transmembrane region" description="Helical" evidence="2">
    <location>
        <begin position="128"/>
        <end position="153"/>
    </location>
</feature>
<keyword evidence="2" id="KW-1133">Transmembrane helix</keyword>
<accession>A0ABX0ULH8</accession>
<feature type="region of interest" description="Disordered" evidence="1">
    <location>
        <begin position="498"/>
        <end position="548"/>
    </location>
</feature>
<keyword evidence="2" id="KW-0472">Membrane</keyword>
<organism evidence="4 5">
    <name type="scientific">Dyadobacter arcticus</name>
    <dbReference type="NCBI Taxonomy" id="1078754"/>
    <lineage>
        <taxon>Bacteria</taxon>
        <taxon>Pseudomonadati</taxon>
        <taxon>Bacteroidota</taxon>
        <taxon>Cytophagia</taxon>
        <taxon>Cytophagales</taxon>
        <taxon>Spirosomataceae</taxon>
        <taxon>Dyadobacter</taxon>
    </lineage>
</organism>
<keyword evidence="5" id="KW-1185">Reference proteome</keyword>
<dbReference type="Proteomes" id="UP001179181">
    <property type="component" value="Unassembled WGS sequence"/>
</dbReference>
<dbReference type="Gene3D" id="3.30.2010.10">
    <property type="entry name" value="Metalloproteases ('zincins'), catalytic domain"/>
    <property type="match status" value="1"/>
</dbReference>
<dbReference type="InterPro" id="IPR008756">
    <property type="entry name" value="Peptidase_M56"/>
</dbReference>
<gene>
    <name evidence="4" type="ORF">FHS68_002934</name>
</gene>
<sequence>MAMNFDVITQPYFQKLVQAICLTLLHSLWQGLIAAGLAGAVLILTGKSKPAFRYNLLSLVLIAFVLGVGFTFSVEMGQKNGISEAAQIQNLHYFPANAAQTRAVDNLNAFSKNFKWIDSLMFFCGQNAGFIVAIWFLIFGIKSVQAASGLVFLHRIRRQKIYEPDEKWRLRFQALAFKLNISQKISLMESENITVPMVIGFLKPIVLIPFGLLANLPASQVEAILLHELAHIRRRDYLVNLIQIFSENVFFFNPAVLWISSVLKEEREHCCDDLAISVMRNKTSFVEALVSFQEYKTSSNIFAMTFSKKRNHLLDRIKRIINNNNKPLDAMEKLFVVISLVLVAVLSAAVSHVAPNQPAWVVSHQENRQKAEEKQEIASRISLPVRSSTFESDTLPKKKKSENTIFHSANIHAAQDGISTYDVTANGKAYTIVQTNGKTTALVVNGKPVPDSEMASYQTEIDKIIKDIKVAHDDAEKQRQEADKQREEADLLRQQADVQRKGAEQNRVHANELRLEANKHRQEADKMRGDAEKMRAEADKQRQEADKHRVEANKAREHAEEFRFAAEQNRQEYEKMQNGVIDELISAGAIKGISDLSYRLSQDELIVNGVKQPAELHQKLKNKYIKDKAVEMVYNYKGRTGYTTTGLIYTK</sequence>
<evidence type="ECO:0000313" key="5">
    <source>
        <dbReference type="Proteomes" id="UP001179181"/>
    </source>
</evidence>
<dbReference type="Pfam" id="PF05569">
    <property type="entry name" value="Peptidase_M56"/>
    <property type="match status" value="1"/>
</dbReference>
<feature type="transmembrane region" description="Helical" evidence="2">
    <location>
        <begin position="56"/>
        <end position="74"/>
    </location>
</feature>
<evidence type="ECO:0000256" key="1">
    <source>
        <dbReference type="SAM" id="MobiDB-lite"/>
    </source>
</evidence>
<dbReference type="CDD" id="cd07341">
    <property type="entry name" value="M56_BlaR1_MecR1_like"/>
    <property type="match status" value="1"/>
</dbReference>
<protein>
    <submittedName>
        <fullName evidence="4">Beta-lactamase regulating signal transducer with metallopeptidase domain</fullName>
    </submittedName>
</protein>
<dbReference type="PANTHER" id="PTHR34978">
    <property type="entry name" value="POSSIBLE SENSOR-TRANSDUCER PROTEIN BLAR"/>
    <property type="match status" value="1"/>
</dbReference>
<name>A0ABX0ULH8_9BACT</name>
<feature type="transmembrane region" description="Helical" evidence="2">
    <location>
        <begin position="16"/>
        <end position="44"/>
    </location>
</feature>
<dbReference type="EMBL" id="JAASQJ010000003">
    <property type="protein sequence ID" value="NIJ53752.1"/>
    <property type="molecule type" value="Genomic_DNA"/>
</dbReference>
<evidence type="ECO:0000256" key="2">
    <source>
        <dbReference type="SAM" id="Phobius"/>
    </source>
</evidence>
<feature type="transmembrane region" description="Helical" evidence="2">
    <location>
        <begin position="334"/>
        <end position="354"/>
    </location>
</feature>
<feature type="domain" description="Peptidase M56" evidence="3">
    <location>
        <begin position="47"/>
        <end position="318"/>
    </location>
</feature>
<proteinExistence type="predicted"/>
<evidence type="ECO:0000259" key="3">
    <source>
        <dbReference type="Pfam" id="PF05569"/>
    </source>
</evidence>
<dbReference type="PANTHER" id="PTHR34978:SF3">
    <property type="entry name" value="SLR0241 PROTEIN"/>
    <property type="match status" value="1"/>
</dbReference>